<dbReference type="EMBL" id="JYDP01000720">
    <property type="protein sequence ID" value="KRY99717.1"/>
    <property type="molecule type" value="Genomic_DNA"/>
</dbReference>
<dbReference type="Proteomes" id="UP000055024">
    <property type="component" value="Unassembled WGS sequence"/>
</dbReference>
<protein>
    <submittedName>
        <fullName evidence="2">Uncharacterized protein</fullName>
    </submittedName>
</protein>
<sequence length="268" mass="30129">MEEKLVGRKRHRGREIVGKFLWRKRHVAEKCVQSCLMESPPGTDKIQVVWILQRGNGTSQKKASMVVQVKAALCPQNGREVGGEKTALGQANCRGVFVEKTARGGKMRAKLFDGKPPRVGQNSGRVDFMERRRHGAERRPPRLFREVFVEKTARGGKMRAKFFVGKPPQHGQNSGGVHFMERRRHGAERKPPRLFRWCGFCGEETARGRKKASMADGGVGGEKTARGRKMRAKLFGGKSPRVGQNSGGVDFVEGKRHGAERKRPRFFR</sequence>
<evidence type="ECO:0000256" key="1">
    <source>
        <dbReference type="SAM" id="MobiDB-lite"/>
    </source>
</evidence>
<feature type="region of interest" description="Disordered" evidence="1">
    <location>
        <begin position="233"/>
        <end position="268"/>
    </location>
</feature>
<accession>A0A0V1GN90</accession>
<dbReference type="AlphaFoldDB" id="A0A0V1GN90"/>
<feature type="compositionally biased region" description="Basic residues" evidence="1">
    <location>
        <begin position="258"/>
        <end position="268"/>
    </location>
</feature>
<reference evidence="2 3" key="1">
    <citation type="submission" date="2015-01" db="EMBL/GenBank/DDBJ databases">
        <title>Evolution of Trichinella species and genotypes.</title>
        <authorList>
            <person name="Korhonen P.K."/>
            <person name="Edoardo P."/>
            <person name="Giuseppe L.R."/>
            <person name="Gasser R.B."/>
        </authorList>
    </citation>
    <scope>NUCLEOTIDE SEQUENCE [LARGE SCALE GENOMIC DNA]</scope>
    <source>
        <strain evidence="2">ISS1029</strain>
    </source>
</reference>
<keyword evidence="3" id="KW-1185">Reference proteome</keyword>
<evidence type="ECO:0000313" key="3">
    <source>
        <dbReference type="Proteomes" id="UP000055024"/>
    </source>
</evidence>
<organism evidence="2 3">
    <name type="scientific">Trichinella zimbabwensis</name>
    <dbReference type="NCBI Taxonomy" id="268475"/>
    <lineage>
        <taxon>Eukaryota</taxon>
        <taxon>Metazoa</taxon>
        <taxon>Ecdysozoa</taxon>
        <taxon>Nematoda</taxon>
        <taxon>Enoplea</taxon>
        <taxon>Dorylaimia</taxon>
        <taxon>Trichinellida</taxon>
        <taxon>Trichinellidae</taxon>
        <taxon>Trichinella</taxon>
    </lineage>
</organism>
<proteinExistence type="predicted"/>
<comment type="caution">
    <text evidence="2">The sequence shown here is derived from an EMBL/GenBank/DDBJ whole genome shotgun (WGS) entry which is preliminary data.</text>
</comment>
<evidence type="ECO:0000313" key="2">
    <source>
        <dbReference type="EMBL" id="KRY99717.1"/>
    </source>
</evidence>
<gene>
    <name evidence="2" type="ORF">T11_3815</name>
</gene>
<name>A0A0V1GN90_9BILA</name>